<dbReference type="AlphaFoldDB" id="A0A0R0LSA9"/>
<keyword evidence="2" id="KW-1185">Reference proteome</keyword>
<sequence>MPVPKDHSFFFFFFLTQIYSEKLTIHTIKSGKQMRKEKNGLLVRATLAIWPLVHGGSYCVRVSITLARKGTIRERYVTDATVT</sequence>
<comment type="caution">
    <text evidence="1">The sequence shown here is derived from an EMBL/GenBank/DDBJ whole genome shotgun (WGS) entry which is preliminary data.</text>
</comment>
<evidence type="ECO:0000313" key="1">
    <source>
        <dbReference type="EMBL" id="KRH92381.1"/>
    </source>
</evidence>
<dbReference type="VEuPathDB" id="MicrosporidiaDB:M153_6718000713"/>
<gene>
    <name evidence="1" type="ORF">M153_6718000713</name>
</gene>
<accession>A0A0R0LSA9</accession>
<dbReference type="Proteomes" id="UP000051530">
    <property type="component" value="Unassembled WGS sequence"/>
</dbReference>
<name>A0A0R0LSA9_9MICR</name>
<evidence type="ECO:0000313" key="2">
    <source>
        <dbReference type="Proteomes" id="UP000051530"/>
    </source>
</evidence>
<proteinExistence type="predicted"/>
<protein>
    <submittedName>
        <fullName evidence="1">Uncharacterized protein</fullName>
    </submittedName>
</protein>
<dbReference type="EMBL" id="LGUB01000969">
    <property type="protein sequence ID" value="KRH92381.1"/>
    <property type="molecule type" value="Genomic_DNA"/>
</dbReference>
<organism evidence="1 2">
    <name type="scientific">Pseudoloma neurophilia</name>
    <dbReference type="NCBI Taxonomy" id="146866"/>
    <lineage>
        <taxon>Eukaryota</taxon>
        <taxon>Fungi</taxon>
        <taxon>Fungi incertae sedis</taxon>
        <taxon>Microsporidia</taxon>
        <taxon>Pseudoloma</taxon>
    </lineage>
</organism>
<reference evidence="1 2" key="1">
    <citation type="submission" date="2015-07" db="EMBL/GenBank/DDBJ databases">
        <title>The genome of Pseudoloma neurophilia, a relevant intracellular parasite of the zebrafish.</title>
        <authorList>
            <person name="Ndikumana S."/>
            <person name="Pelin A."/>
            <person name="Sanders J."/>
            <person name="Corradi N."/>
        </authorList>
    </citation>
    <scope>NUCLEOTIDE SEQUENCE [LARGE SCALE GENOMIC DNA]</scope>
    <source>
        <strain evidence="1 2">MK1</strain>
    </source>
</reference>